<dbReference type="SUPFAM" id="SSF52540">
    <property type="entry name" value="P-loop containing nucleoside triphosphate hydrolases"/>
    <property type="match status" value="2"/>
</dbReference>
<dbReference type="Gene3D" id="3.40.50.300">
    <property type="entry name" value="P-loop containing nucleotide triphosphate hydrolases"/>
    <property type="match status" value="1"/>
</dbReference>
<name>A0A914PEH5_9BILA</name>
<proteinExistence type="predicted"/>
<evidence type="ECO:0000313" key="2">
    <source>
        <dbReference type="WBParaSite" id="PDA_v2.g16596.t1"/>
    </source>
</evidence>
<protein>
    <submittedName>
        <fullName evidence="2">GTP-binding protein</fullName>
    </submittedName>
</protein>
<organism evidence="1 2">
    <name type="scientific">Panagrolaimus davidi</name>
    <dbReference type="NCBI Taxonomy" id="227884"/>
    <lineage>
        <taxon>Eukaryota</taxon>
        <taxon>Metazoa</taxon>
        <taxon>Ecdysozoa</taxon>
        <taxon>Nematoda</taxon>
        <taxon>Chromadorea</taxon>
        <taxon>Rhabditida</taxon>
        <taxon>Tylenchina</taxon>
        <taxon>Panagrolaimomorpha</taxon>
        <taxon>Panagrolaimoidea</taxon>
        <taxon>Panagrolaimidae</taxon>
        <taxon>Panagrolaimus</taxon>
    </lineage>
</organism>
<accession>A0A914PEH5</accession>
<sequence>MSKSKLVGSCDIVIENSIKACSIGVIGLPKTGRSILIKALAGNVSQDELLCNPIPAMQAFIYKLNYPNNGFINGSVEQNRPIFEAFFQKSKLTNLAVLLVTIDGAVREEDYLVLFLAQQYNIQTAIIRTKLDEWLDNRPPGQSKQEYVAKDKDFVIGKLQSLGVQYPYTSIYNVSAIAMMRNAKNGPGSDMIKYIQDEEALMKSLNFDRSPAVTAYQNPMNVDIFVMGLKGAGKTSIIEGLRVRKVLHNNHAVFELTYDETMPIENVISTLNNTRAKLYLIIVPHTIGNIDARITNHFIKKELNFAVCLNRSDEMIDNLKKQNEFTNLQEFIAQRREAAYLDFSKLRFDLSVIPMFTINAYTLQNLLDNNYNAEENTFLNYIMPVINH</sequence>
<keyword evidence="1" id="KW-1185">Reference proteome</keyword>
<dbReference type="WBParaSite" id="PDA_v2.g16596.t1">
    <property type="protein sequence ID" value="PDA_v2.g16596.t1"/>
    <property type="gene ID" value="PDA_v2.g16596"/>
</dbReference>
<reference evidence="2" key="1">
    <citation type="submission" date="2022-11" db="UniProtKB">
        <authorList>
            <consortium name="WormBaseParasite"/>
        </authorList>
    </citation>
    <scope>IDENTIFICATION</scope>
</reference>
<dbReference type="InterPro" id="IPR027417">
    <property type="entry name" value="P-loop_NTPase"/>
</dbReference>
<dbReference type="Proteomes" id="UP000887578">
    <property type="component" value="Unplaced"/>
</dbReference>
<evidence type="ECO:0000313" key="1">
    <source>
        <dbReference type="Proteomes" id="UP000887578"/>
    </source>
</evidence>
<dbReference type="AlphaFoldDB" id="A0A914PEH5"/>